<dbReference type="Pfam" id="PF03723">
    <property type="entry name" value="Hemocyanin_C"/>
    <property type="match status" value="1"/>
</dbReference>
<dbReference type="GO" id="GO:0046872">
    <property type="term" value="F:metal ion binding"/>
    <property type="evidence" value="ECO:0007669"/>
    <property type="project" value="UniProtKB-KW"/>
</dbReference>
<proteinExistence type="evidence at transcript level"/>
<reference evidence="7" key="1">
    <citation type="submission" date="2021-05" db="EMBL/GenBank/DDBJ databases">
        <authorList>
            <person name="Peng M."/>
        </authorList>
    </citation>
    <scope>NUCLEOTIDE SEQUENCE</scope>
    <source>
        <tissue evidence="7">Eyestalk</tissue>
    </source>
</reference>
<dbReference type="InterPro" id="IPR013788">
    <property type="entry name" value="Hemocyanin/hexamerin"/>
</dbReference>
<dbReference type="GO" id="GO:0016491">
    <property type="term" value="F:oxidoreductase activity"/>
    <property type="evidence" value="ECO:0007669"/>
    <property type="project" value="InterPro"/>
</dbReference>
<dbReference type="Pfam" id="PF00372">
    <property type="entry name" value="Hemocyanin_M"/>
    <property type="match status" value="1"/>
</dbReference>
<dbReference type="SUPFAM" id="SSF48056">
    <property type="entry name" value="Di-copper centre-containing domain"/>
    <property type="match status" value="1"/>
</dbReference>
<keyword evidence="5" id="KW-1015">Disulfide bond</keyword>
<evidence type="ECO:0000259" key="6">
    <source>
        <dbReference type="PROSITE" id="PS00498"/>
    </source>
</evidence>
<evidence type="ECO:0000256" key="2">
    <source>
        <dbReference type="ARBA" id="ARBA00022525"/>
    </source>
</evidence>
<dbReference type="PRINTS" id="PR00187">
    <property type="entry name" value="HAEMOCYANIN"/>
</dbReference>
<keyword evidence="4" id="KW-0186">Copper</keyword>
<dbReference type="SUPFAM" id="SSF81296">
    <property type="entry name" value="E set domains"/>
    <property type="match status" value="1"/>
</dbReference>
<dbReference type="Gene3D" id="1.20.1370.10">
    <property type="entry name" value="Hemocyanin, N-terminal domain"/>
    <property type="match status" value="1"/>
</dbReference>
<dbReference type="InterPro" id="IPR000896">
    <property type="entry name" value="Hemocyanin/hexamerin_mid_dom"/>
</dbReference>
<keyword evidence="3" id="KW-0479">Metal-binding</keyword>
<comment type="subcellular location">
    <subcellularLocation>
        <location evidence="1">Secreted</location>
    </subcellularLocation>
</comment>
<dbReference type="PROSITE" id="PS00498">
    <property type="entry name" value="TYROSINASE_2"/>
    <property type="match status" value="1"/>
</dbReference>
<feature type="domain" description="Tyrosinase copper-binding" evidence="6">
    <location>
        <begin position="386"/>
        <end position="397"/>
    </location>
</feature>
<evidence type="ECO:0000256" key="4">
    <source>
        <dbReference type="ARBA" id="ARBA00023008"/>
    </source>
</evidence>
<protein>
    <submittedName>
        <fullName evidence="7">Prophenoloxidase</fullName>
    </submittedName>
</protein>
<evidence type="ECO:0000313" key="7">
    <source>
        <dbReference type="EMBL" id="UXK97103.1"/>
    </source>
</evidence>
<dbReference type="AlphaFoldDB" id="A0A977N5F8"/>
<dbReference type="InterPro" id="IPR005203">
    <property type="entry name" value="Hemocyanin_C"/>
</dbReference>
<dbReference type="PROSITE" id="PS00210">
    <property type="entry name" value="HEMOCYANIN_2"/>
    <property type="match status" value="1"/>
</dbReference>
<dbReference type="Pfam" id="PF03722">
    <property type="entry name" value="Hemocyanin_N"/>
    <property type="match status" value="1"/>
</dbReference>
<evidence type="ECO:0000256" key="5">
    <source>
        <dbReference type="ARBA" id="ARBA00023157"/>
    </source>
</evidence>
<dbReference type="InterPro" id="IPR008922">
    <property type="entry name" value="Di-copper_centre_dom_sf"/>
</dbReference>
<dbReference type="InterPro" id="IPR002227">
    <property type="entry name" value="Tyrosinase_Cu-bd"/>
</dbReference>
<dbReference type="PANTHER" id="PTHR11511">
    <property type="entry name" value="LARVAL STORAGE PROTEIN/PHENOLOXIDASE"/>
    <property type="match status" value="1"/>
</dbReference>
<name>A0A977N5F8_PANHM</name>
<sequence>MATDQRKVLRLLEKPYETQKSDGTLDIGFPGELEVTERVGTRPPTTVARAQLGEATSIPRGKAFSLFIESHRRAAKDLIDAFMKTDGLQGLVELATRAKNLVNESLFVYAFSYVVLHKKDLHSVRLPSLVEMFPNKFVPQEDIMKAQIEANRKAPDDTAPIVIEYGPEFASTNIKPEHRVSYWREDYGINSHHWHWHLVYPLGFGEAPDRKGELFFYMHQQMLARYDMERLSVGLNRTEKLENWRVPVPDGYFSKLTVNNTSRAWGTRQDNSMLMDLRREDIGLEPIDITDLELWRSRIFDAIHQGYMNDRNGDKVPLSDNVTSGKRGIDILGDAVEADRRLSINSLYYGDMHNQGHLVIAFTHDSDNAHKEEMGVMGDSATAMRDPVFYRWHKFIDDIFQEYKLIQQPYTVEELSLPNVVLERVGVLSKEQPDALTTGWTVREFEAFRGLDFNSNAPVNLRITHIDHSPFDYHLQVRNQLQTPKQVTVRIFLAPKFNVRGLEMNFMEQRLLWAEMDKFTVTLKPGMNHVVQPSKDSSITNPDEYTFRDLETGPQPGTSRREFNFCGCGWPQHVLLPRGTPGGMIFQLFVMLTDFEKDKVDQQGNTGRCANAVSFCGILDSKFPDGRPMGFPFDRRNAPQFQSAAAFAEQLDNVNLHDITITFVASSLQK</sequence>
<organism evidence="7">
    <name type="scientific">Panulirus homarus</name>
    <name type="common">Scalloped spiny lobster</name>
    <name type="synonym">Cancer homarus</name>
    <dbReference type="NCBI Taxonomy" id="150425"/>
    <lineage>
        <taxon>Eukaryota</taxon>
        <taxon>Metazoa</taxon>
        <taxon>Ecdysozoa</taxon>
        <taxon>Arthropoda</taxon>
        <taxon>Crustacea</taxon>
        <taxon>Multicrustacea</taxon>
        <taxon>Malacostraca</taxon>
        <taxon>Eumalacostraca</taxon>
        <taxon>Eucarida</taxon>
        <taxon>Decapoda</taxon>
        <taxon>Pleocyemata</taxon>
        <taxon>Achelata</taxon>
        <taxon>Palinuroidea</taxon>
        <taxon>Palinuridae</taxon>
        <taxon>Panulirus</taxon>
    </lineage>
</organism>
<dbReference type="Gene3D" id="2.60.40.1520">
    <property type="entry name" value="Hemocyanin, C-terminal domain"/>
    <property type="match status" value="1"/>
</dbReference>
<accession>A0A977N5F8</accession>
<dbReference type="InterPro" id="IPR037020">
    <property type="entry name" value="Hemocyanin_C_sf"/>
</dbReference>
<evidence type="ECO:0000256" key="3">
    <source>
        <dbReference type="ARBA" id="ARBA00022723"/>
    </source>
</evidence>
<dbReference type="SUPFAM" id="SSF48050">
    <property type="entry name" value="Hemocyanin, N-terminal domain"/>
    <property type="match status" value="1"/>
</dbReference>
<dbReference type="GO" id="GO:0005576">
    <property type="term" value="C:extracellular region"/>
    <property type="evidence" value="ECO:0007669"/>
    <property type="project" value="UniProtKB-SubCell"/>
</dbReference>
<evidence type="ECO:0000256" key="1">
    <source>
        <dbReference type="ARBA" id="ARBA00004613"/>
    </source>
</evidence>
<dbReference type="PANTHER" id="PTHR11511:SF4">
    <property type="entry name" value="PHENOLOXIDASE 2-RELATED"/>
    <property type="match status" value="1"/>
</dbReference>
<keyword evidence="2" id="KW-0964">Secreted</keyword>
<dbReference type="InterPro" id="IPR005204">
    <property type="entry name" value="Hemocyanin_N"/>
</dbReference>
<dbReference type="EMBL" id="MZ298838">
    <property type="protein sequence ID" value="UXK97103.1"/>
    <property type="molecule type" value="mRNA"/>
</dbReference>
<dbReference type="FunFam" id="2.60.40.1520:FF:000001">
    <property type="entry name" value="Hemocyanin subunit 2"/>
    <property type="match status" value="1"/>
</dbReference>
<dbReference type="Gene3D" id="1.10.1280.10">
    <property type="entry name" value="Di-copper center containing domain from catechol oxidase"/>
    <property type="match status" value="1"/>
</dbReference>
<dbReference type="InterPro" id="IPR014756">
    <property type="entry name" value="Ig_E-set"/>
</dbReference>
<dbReference type="InterPro" id="IPR036697">
    <property type="entry name" value="Hemocyanin_N_sf"/>
</dbReference>